<evidence type="ECO:0000313" key="6">
    <source>
        <dbReference type="EMBL" id="ANY65764.1"/>
    </source>
</evidence>
<dbReference type="GO" id="GO:0008236">
    <property type="term" value="F:serine-type peptidase activity"/>
    <property type="evidence" value="ECO:0007669"/>
    <property type="project" value="InterPro"/>
</dbReference>
<dbReference type="PANTHER" id="PTHR43037">
    <property type="entry name" value="UNNAMED PRODUCT-RELATED"/>
    <property type="match status" value="1"/>
</dbReference>
<evidence type="ECO:0000259" key="4">
    <source>
        <dbReference type="Pfam" id="PF00326"/>
    </source>
</evidence>
<dbReference type="GO" id="GO:0006508">
    <property type="term" value="P:proteolysis"/>
    <property type="evidence" value="ECO:0007669"/>
    <property type="project" value="InterPro"/>
</dbReference>
<dbReference type="InterPro" id="IPR001375">
    <property type="entry name" value="Peptidase_S9_cat"/>
</dbReference>
<reference evidence="6" key="1">
    <citation type="submission" date="2016-08" db="EMBL/GenBank/DDBJ databases">
        <title>Complete Genome Seqeunce of Paenibacillus sp. BIHB 4019 from tea rhizoplane.</title>
        <authorList>
            <person name="Thakur R."/>
            <person name="Swarnkar M.K."/>
            <person name="Gulati A."/>
        </authorList>
    </citation>
    <scope>NUCLEOTIDE SEQUENCE [LARGE SCALE GENOMIC DNA]</scope>
    <source>
        <strain evidence="6">BIHB4019</strain>
    </source>
</reference>
<feature type="domain" description="Peptidase S9 prolyl oligopeptidase catalytic" evidence="4">
    <location>
        <begin position="304"/>
        <end position="348"/>
    </location>
</feature>
<keyword evidence="1 3" id="KW-0732">Signal</keyword>
<feature type="signal peptide" evidence="3">
    <location>
        <begin position="1"/>
        <end position="24"/>
    </location>
</feature>
<dbReference type="InterPro" id="IPR050955">
    <property type="entry name" value="Plant_Biomass_Hydrol_Est"/>
</dbReference>
<dbReference type="InterPro" id="IPR041172">
    <property type="entry name" value="EstA_Ig-like_N"/>
</dbReference>
<dbReference type="PANTHER" id="PTHR43037:SF5">
    <property type="entry name" value="FERULOYL ESTERASE"/>
    <property type="match status" value="1"/>
</dbReference>
<dbReference type="InterPro" id="IPR029058">
    <property type="entry name" value="AB_hydrolase_fold"/>
</dbReference>
<dbReference type="Pfam" id="PF18435">
    <property type="entry name" value="EstA_Ig_like"/>
    <property type="match status" value="1"/>
</dbReference>
<keyword evidence="2" id="KW-0378">Hydrolase</keyword>
<dbReference type="Gene3D" id="3.40.50.1820">
    <property type="entry name" value="alpha/beta hydrolase"/>
    <property type="match status" value="1"/>
</dbReference>
<name>A0A1B2DDH0_9BACL</name>
<evidence type="ECO:0000256" key="2">
    <source>
        <dbReference type="ARBA" id="ARBA00022801"/>
    </source>
</evidence>
<dbReference type="Gene3D" id="2.60.40.2180">
    <property type="match status" value="1"/>
</dbReference>
<evidence type="ECO:0000256" key="3">
    <source>
        <dbReference type="SAM" id="SignalP"/>
    </source>
</evidence>
<evidence type="ECO:0000256" key="1">
    <source>
        <dbReference type="ARBA" id="ARBA00022729"/>
    </source>
</evidence>
<dbReference type="SUPFAM" id="SSF53474">
    <property type="entry name" value="alpha/beta-Hydrolases"/>
    <property type="match status" value="1"/>
</dbReference>
<feature type="chain" id="PRO_5008535001" evidence="3">
    <location>
        <begin position="25"/>
        <end position="469"/>
    </location>
</feature>
<proteinExistence type="predicted"/>
<accession>A0A1B2DDH0</accession>
<sequence>MMMKMNKGLFSSLLVLAVTSTPFAFTNVSANNSSSESKQPSYSLVVKGFDWGPSVHKIVLNTGSTIQGNTLAKDSFKILAERNYPMFNFDTQSSYDGFDSGSRSINNTYLSDEEGNKLDKQTGQYITIEMSVHPDLATASTFNFDLQTFTNQYVDLQYTIIQQKALKDAAGNVINDLTTTQETPHTVIEQSIDKFDLTGKFDYKDAKYGDIALTYASYLPDTDGKKLPLIIWLHGAGEGGTDPRIALLGNRVTALAEDAVQKFFGDAAVLVPQTPTFWMNNGTGQYTQDGSSMYTNALTALIKQYVKDNKTDIDPKRIYIGGCSNGGFMSLNMLLANPNYFAAAYPSAEAYLDTWLTNKDIAKLKNIPIWFTAAGADQTVDTSKNTTPTYKRLIAAGAPNVHYSYFDTVLDLSGQYAKGKGDNSPYEYNGHWSWIYVLNNEVSNDYNGKPVKVEGKAVTLMEWLAKQSK</sequence>
<dbReference type="Pfam" id="PF00326">
    <property type="entry name" value="Peptidase_S9"/>
    <property type="match status" value="1"/>
</dbReference>
<feature type="domain" description="Esterase Ig-like N-terminal" evidence="5">
    <location>
        <begin position="41"/>
        <end position="174"/>
    </location>
</feature>
<dbReference type="AlphaFoldDB" id="A0A1B2DDH0"/>
<organism evidence="6">
    <name type="scientific">Paenibacillus sp. BIHB 4019</name>
    <dbReference type="NCBI Taxonomy" id="1870819"/>
    <lineage>
        <taxon>Bacteria</taxon>
        <taxon>Bacillati</taxon>
        <taxon>Bacillota</taxon>
        <taxon>Bacilli</taxon>
        <taxon>Bacillales</taxon>
        <taxon>Paenibacillaceae</taxon>
        <taxon>Paenibacillus</taxon>
    </lineage>
</organism>
<gene>
    <name evidence="6" type="ORF">BBD42_04245</name>
</gene>
<dbReference type="EMBL" id="CP016808">
    <property type="protein sequence ID" value="ANY65764.1"/>
    <property type="molecule type" value="Genomic_DNA"/>
</dbReference>
<evidence type="ECO:0000259" key="5">
    <source>
        <dbReference type="Pfam" id="PF18435"/>
    </source>
</evidence>
<protein>
    <submittedName>
        <fullName evidence="6">Uncharacterized protein</fullName>
    </submittedName>
</protein>